<dbReference type="EMBL" id="WIGN01000022">
    <property type="protein sequence ID" value="KAF6817335.1"/>
    <property type="molecule type" value="Genomic_DNA"/>
</dbReference>
<proteinExistence type="predicted"/>
<feature type="region of interest" description="Disordered" evidence="1">
    <location>
        <begin position="22"/>
        <end position="44"/>
    </location>
</feature>
<protein>
    <submittedName>
        <fullName evidence="2">Uncharacterized protein</fullName>
    </submittedName>
</protein>
<evidence type="ECO:0000313" key="3">
    <source>
        <dbReference type="Proteomes" id="UP000652219"/>
    </source>
</evidence>
<comment type="caution">
    <text evidence="2">The sequence shown here is derived from an EMBL/GenBank/DDBJ whole genome shotgun (WGS) entry which is preliminary data.</text>
</comment>
<evidence type="ECO:0000256" key="1">
    <source>
        <dbReference type="SAM" id="MobiDB-lite"/>
    </source>
</evidence>
<name>A0A8H6JR88_9PEZI</name>
<evidence type="ECO:0000313" key="2">
    <source>
        <dbReference type="EMBL" id="KAF6817335.1"/>
    </source>
</evidence>
<sequence length="86" mass="9657">MSHYGWTYLPGYHRWAARHLPPRDSRAATPQNTPVEKPRPGGVAPLQLILGDKLRPHDKIEKVESFRFPHNCGSASSTKHPTFATS</sequence>
<dbReference type="Proteomes" id="UP000652219">
    <property type="component" value="Unassembled WGS sequence"/>
</dbReference>
<accession>A0A8H6JR88</accession>
<keyword evidence="3" id="KW-1185">Reference proteome</keyword>
<gene>
    <name evidence="2" type="ORF">CSOJ01_02517</name>
</gene>
<dbReference type="AlphaFoldDB" id="A0A8H6JR88"/>
<organism evidence="2 3">
    <name type="scientific">Colletotrichum sojae</name>
    <dbReference type="NCBI Taxonomy" id="2175907"/>
    <lineage>
        <taxon>Eukaryota</taxon>
        <taxon>Fungi</taxon>
        <taxon>Dikarya</taxon>
        <taxon>Ascomycota</taxon>
        <taxon>Pezizomycotina</taxon>
        <taxon>Sordariomycetes</taxon>
        <taxon>Hypocreomycetidae</taxon>
        <taxon>Glomerellales</taxon>
        <taxon>Glomerellaceae</taxon>
        <taxon>Colletotrichum</taxon>
        <taxon>Colletotrichum orchidearum species complex</taxon>
    </lineage>
</organism>
<reference evidence="2 3" key="1">
    <citation type="journal article" date="2020" name="Phytopathology">
        <title>Genome Sequence Resources of Colletotrichum truncatum, C. plurivorum, C. musicola, and C. sojae: Four Species Pathogenic to Soybean (Glycine max).</title>
        <authorList>
            <person name="Rogerio F."/>
            <person name="Boufleur T.R."/>
            <person name="Ciampi-Guillardi M."/>
            <person name="Sukno S.A."/>
            <person name="Thon M.R."/>
            <person name="Massola Junior N.S."/>
            <person name="Baroncelli R."/>
        </authorList>
    </citation>
    <scope>NUCLEOTIDE SEQUENCE [LARGE SCALE GENOMIC DNA]</scope>
    <source>
        <strain evidence="2 3">LFN0009</strain>
    </source>
</reference>